<dbReference type="GO" id="GO:0016757">
    <property type="term" value="F:glycosyltransferase activity"/>
    <property type="evidence" value="ECO:0007669"/>
    <property type="project" value="UniProtKB-KW"/>
</dbReference>
<gene>
    <name evidence="3" type="ORF">EAX62_00710</name>
</gene>
<dbReference type="PANTHER" id="PTHR12526:SF510">
    <property type="entry name" value="D-INOSITOL 3-PHOSPHATE GLYCOSYLTRANSFERASE"/>
    <property type="match status" value="1"/>
</dbReference>
<dbReference type="Proteomes" id="UP000275256">
    <property type="component" value="Unassembled WGS sequence"/>
</dbReference>
<reference evidence="3 4" key="1">
    <citation type="submission" date="2018-10" db="EMBL/GenBank/DDBJ databases">
        <title>Tessaracoccus antarcticuss sp. nov., isolated from sediment.</title>
        <authorList>
            <person name="Zhou L.Y."/>
            <person name="Du Z.J."/>
        </authorList>
    </citation>
    <scope>NUCLEOTIDE SEQUENCE [LARGE SCALE GENOMIC DNA]</scope>
    <source>
        <strain evidence="3 4">JDX10</strain>
    </source>
</reference>
<dbReference type="RefSeq" id="WP_147453957.1">
    <property type="nucleotide sequence ID" value="NZ_REFW01000001.1"/>
</dbReference>
<dbReference type="Pfam" id="PF13692">
    <property type="entry name" value="Glyco_trans_1_4"/>
    <property type="match status" value="1"/>
</dbReference>
<keyword evidence="1" id="KW-0328">Glycosyltransferase</keyword>
<comment type="caution">
    <text evidence="3">The sequence shown here is derived from an EMBL/GenBank/DDBJ whole genome shotgun (WGS) entry which is preliminary data.</text>
</comment>
<dbReference type="SUPFAM" id="SSF53756">
    <property type="entry name" value="UDP-Glycosyltransferase/glycogen phosphorylase"/>
    <property type="match status" value="1"/>
</dbReference>
<evidence type="ECO:0000256" key="1">
    <source>
        <dbReference type="ARBA" id="ARBA00022676"/>
    </source>
</evidence>
<dbReference type="CDD" id="cd03801">
    <property type="entry name" value="GT4_PimA-like"/>
    <property type="match status" value="1"/>
</dbReference>
<evidence type="ECO:0000256" key="2">
    <source>
        <dbReference type="ARBA" id="ARBA00022679"/>
    </source>
</evidence>
<dbReference type="EMBL" id="REFW01000001">
    <property type="protein sequence ID" value="RMB61228.1"/>
    <property type="molecule type" value="Genomic_DNA"/>
</dbReference>
<protein>
    <submittedName>
        <fullName evidence="3">Glycosyltransferase</fullName>
    </submittedName>
</protein>
<name>A0A3M0GA05_9ACTN</name>
<dbReference type="PANTHER" id="PTHR12526">
    <property type="entry name" value="GLYCOSYLTRANSFERASE"/>
    <property type="match status" value="1"/>
</dbReference>
<sequence>MTGTVAPRDTVLDVLRERHDFVLVAVTYPHRWRTGSEYVRSRADAYAAAGLRGVVVDYSPLNVAEPHMESDTTPVAVIRPTDLPAALEAIAAAGSPVLAHSPTPQALDELHARIPGERLAVWFHGYEVRDYRRLQCNTTTEELFAIRHIRDAQNRDRFRAAAPVFSDPAVTKVFVSDIQRQYSEFDVGVAATHVEIIPNHIDEDTYRARERRPDEARRILLMRGFAQLNYANDVALRALEICSRRDGFGELDITVRGYGQHFGSEVKGVRTFDNVTVEEGFSSPAQMAALHDAHGVFLCPTRYDTQGVMLGEAMASGMVTITNPVAAIPEFTDDTCSLLPRGNDPWAFADSLWELVQDPGRMPALSRNAAARVRRQCGTTATIDREIELIRGLTP</sequence>
<evidence type="ECO:0000313" key="4">
    <source>
        <dbReference type="Proteomes" id="UP000275256"/>
    </source>
</evidence>
<evidence type="ECO:0000313" key="3">
    <source>
        <dbReference type="EMBL" id="RMB61228.1"/>
    </source>
</evidence>
<keyword evidence="2 3" id="KW-0808">Transferase</keyword>
<dbReference type="AlphaFoldDB" id="A0A3M0GA05"/>
<accession>A0A3M0GA05</accession>
<organism evidence="3 4">
    <name type="scientific">Tessaracoccus antarcticus</name>
    <dbReference type="NCBI Taxonomy" id="2479848"/>
    <lineage>
        <taxon>Bacteria</taxon>
        <taxon>Bacillati</taxon>
        <taxon>Actinomycetota</taxon>
        <taxon>Actinomycetes</taxon>
        <taxon>Propionibacteriales</taxon>
        <taxon>Propionibacteriaceae</taxon>
        <taxon>Tessaracoccus</taxon>
    </lineage>
</organism>
<proteinExistence type="predicted"/>
<dbReference type="OrthoDB" id="6713581at2"/>
<keyword evidence="4" id="KW-1185">Reference proteome</keyword>
<dbReference type="Gene3D" id="3.40.50.2000">
    <property type="entry name" value="Glycogen Phosphorylase B"/>
    <property type="match status" value="2"/>
</dbReference>